<dbReference type="OrthoDB" id="2399148at2759"/>
<keyword evidence="1" id="KW-0472">Membrane</keyword>
<keyword evidence="4" id="KW-1185">Reference proteome</keyword>
<keyword evidence="1" id="KW-1133">Transmembrane helix</keyword>
<sequence length="290" mass="30836">MAARVLLQRRVAPLTAAVLVGSVAFYPRTAHAEAPNDRQYSRKPIYDDDLSVFPLAKPASSKNTTTNAVDTADALSTSAPPSPSEEPIPTPSSVIPSPASTATTATDTDAATTTAVHRGPTPTDRLASQIRRARLYLYSQACTAEDAVNGAMARAFALEQSFTSTVASLAPPRESGEKLMPGFIYVLVAGMAGSIVARNRNVLLRGATPLALGLGAAWAVLPVTMGNVSALLWEYEKKFPAVADAHVRTREGIEQGVHFARVHADLAQRKVHEGVRDAREAVEGWVRKGK</sequence>
<dbReference type="Pfam" id="PF09769">
    <property type="entry name" value="ApoO"/>
    <property type="match status" value="1"/>
</dbReference>
<gene>
    <name evidence="3" type="ORF">MMYC01_207384</name>
</gene>
<comment type="function">
    <text evidence="1">Component of the MICOS complex, a large protein complex of the mitochondrial inner membrane that plays crucial roles in the maintenance of crista junctions, inner membrane architecture, and formation of contact sites to the outer membrane.</text>
</comment>
<dbReference type="InterPro" id="IPR033181">
    <property type="entry name" value="Mic26_fungi"/>
</dbReference>
<dbReference type="AlphaFoldDB" id="A0A175VWI1"/>
<proteinExistence type="predicted"/>
<evidence type="ECO:0000256" key="1">
    <source>
        <dbReference type="RuleBase" id="RU363021"/>
    </source>
</evidence>
<feature type="region of interest" description="Disordered" evidence="2">
    <location>
        <begin position="56"/>
        <end position="125"/>
    </location>
</feature>
<evidence type="ECO:0000313" key="3">
    <source>
        <dbReference type="EMBL" id="KXX75898.1"/>
    </source>
</evidence>
<dbReference type="GO" id="GO:0044284">
    <property type="term" value="C:mitochondrial crista junction"/>
    <property type="evidence" value="ECO:0007669"/>
    <property type="project" value="TreeGrafter"/>
</dbReference>
<dbReference type="PANTHER" id="PTHR28268:SF1">
    <property type="entry name" value="MICOS SUBUNIT MIC26"/>
    <property type="match status" value="1"/>
</dbReference>
<keyword evidence="1" id="KW-0812">Transmembrane</keyword>
<keyword evidence="1" id="KW-0999">Mitochondrion inner membrane</keyword>
<dbReference type="GO" id="GO:0061617">
    <property type="term" value="C:MICOS complex"/>
    <property type="evidence" value="ECO:0007669"/>
    <property type="project" value="UniProtKB-UniRule"/>
</dbReference>
<comment type="subcellular location">
    <subcellularLocation>
        <location evidence="1">Mitochondrion inner membrane</location>
    </subcellularLocation>
</comment>
<keyword evidence="1" id="KW-0496">Mitochondrion</keyword>
<evidence type="ECO:0000313" key="4">
    <source>
        <dbReference type="Proteomes" id="UP000078237"/>
    </source>
</evidence>
<dbReference type="EMBL" id="LCTW02000241">
    <property type="protein sequence ID" value="KXX75898.1"/>
    <property type="molecule type" value="Genomic_DNA"/>
</dbReference>
<name>A0A175VWI1_9PEZI</name>
<feature type="compositionally biased region" description="Low complexity" evidence="2">
    <location>
        <begin position="91"/>
        <end position="116"/>
    </location>
</feature>
<feature type="transmembrane region" description="Helical" evidence="1">
    <location>
        <begin position="179"/>
        <end position="197"/>
    </location>
</feature>
<evidence type="ECO:0000256" key="2">
    <source>
        <dbReference type="SAM" id="MobiDB-lite"/>
    </source>
</evidence>
<comment type="caution">
    <text evidence="3">The sequence shown here is derived from an EMBL/GenBank/DDBJ whole genome shotgun (WGS) entry which is preliminary data.</text>
</comment>
<dbReference type="GO" id="GO:0042407">
    <property type="term" value="P:cristae formation"/>
    <property type="evidence" value="ECO:0007669"/>
    <property type="project" value="InterPro"/>
</dbReference>
<dbReference type="STRING" id="100816.A0A175VWI1"/>
<accession>A0A175VWI1</accession>
<feature type="transmembrane region" description="Helical" evidence="1">
    <location>
        <begin position="209"/>
        <end position="233"/>
    </location>
</feature>
<dbReference type="VEuPathDB" id="FungiDB:MMYC01_207384"/>
<feature type="compositionally biased region" description="Low complexity" evidence="2">
    <location>
        <begin position="63"/>
        <end position="79"/>
    </location>
</feature>
<dbReference type="InterPro" id="IPR019166">
    <property type="entry name" value="MIC26/MIC27"/>
</dbReference>
<reference evidence="3 4" key="1">
    <citation type="journal article" date="2016" name="Genome Announc.">
        <title>Genome Sequence of Madurella mycetomatis mm55, Isolated from a Human Mycetoma Case in Sudan.</title>
        <authorList>
            <person name="Smit S."/>
            <person name="Derks M.F."/>
            <person name="Bervoets S."/>
            <person name="Fahal A."/>
            <person name="van Leeuwen W."/>
            <person name="van Belkum A."/>
            <person name="van de Sande W.W."/>
        </authorList>
    </citation>
    <scope>NUCLEOTIDE SEQUENCE [LARGE SCALE GENOMIC DNA]</scope>
    <source>
        <strain evidence="4">mm55</strain>
    </source>
</reference>
<protein>
    <recommendedName>
        <fullName evidence="1">MICOS complex subunit</fullName>
    </recommendedName>
</protein>
<comment type="subunit">
    <text evidence="1">Component of the mitochondrial contact site and cristae organizing system (MICOS) complex.</text>
</comment>
<dbReference type="Proteomes" id="UP000078237">
    <property type="component" value="Unassembled WGS sequence"/>
</dbReference>
<feature type="compositionally biased region" description="Pro residues" evidence="2">
    <location>
        <begin position="80"/>
        <end position="90"/>
    </location>
</feature>
<dbReference type="PANTHER" id="PTHR28268">
    <property type="entry name" value="MICOS SUBUNIT MIC26"/>
    <property type="match status" value="1"/>
</dbReference>
<organism evidence="3 4">
    <name type="scientific">Madurella mycetomatis</name>
    <dbReference type="NCBI Taxonomy" id="100816"/>
    <lineage>
        <taxon>Eukaryota</taxon>
        <taxon>Fungi</taxon>
        <taxon>Dikarya</taxon>
        <taxon>Ascomycota</taxon>
        <taxon>Pezizomycotina</taxon>
        <taxon>Sordariomycetes</taxon>
        <taxon>Sordariomycetidae</taxon>
        <taxon>Sordariales</taxon>
        <taxon>Sordariales incertae sedis</taxon>
        <taxon>Madurella</taxon>
    </lineage>
</organism>